<reference evidence="1" key="1">
    <citation type="submission" date="2018-05" db="EMBL/GenBank/DDBJ databases">
        <authorList>
            <person name="Lanie J.A."/>
            <person name="Ng W.-L."/>
            <person name="Kazmierczak K.M."/>
            <person name="Andrzejewski T.M."/>
            <person name="Davidsen T.M."/>
            <person name="Wayne K.J."/>
            <person name="Tettelin H."/>
            <person name="Glass J.I."/>
            <person name="Rusch D."/>
            <person name="Podicherti R."/>
            <person name="Tsui H.-C.T."/>
            <person name="Winkler M.E."/>
        </authorList>
    </citation>
    <scope>NUCLEOTIDE SEQUENCE</scope>
</reference>
<organism evidence="1">
    <name type="scientific">marine metagenome</name>
    <dbReference type="NCBI Taxonomy" id="408172"/>
    <lineage>
        <taxon>unclassified sequences</taxon>
        <taxon>metagenomes</taxon>
        <taxon>ecological metagenomes</taxon>
    </lineage>
</organism>
<evidence type="ECO:0000313" key="1">
    <source>
        <dbReference type="EMBL" id="SVE55301.1"/>
    </source>
</evidence>
<gene>
    <name evidence="1" type="ORF">METZ01_LOCUS508155</name>
</gene>
<dbReference type="AlphaFoldDB" id="A0A383EEY9"/>
<proteinExistence type="predicted"/>
<dbReference type="EMBL" id="UINC01225298">
    <property type="protein sequence ID" value="SVE55301.1"/>
    <property type="molecule type" value="Genomic_DNA"/>
</dbReference>
<accession>A0A383EEY9</accession>
<name>A0A383EEY9_9ZZZZ</name>
<sequence length="62" mass="6966">MRRGLLFATPIHAPAAVSKAPVDKFENLNCISSLEEYIFSEIFYPRYFVKWLGFNAGPSGVV</sequence>
<protein>
    <submittedName>
        <fullName evidence="1">Uncharacterized protein</fullName>
    </submittedName>
</protein>